<feature type="transmembrane region" description="Helical" evidence="1">
    <location>
        <begin position="6"/>
        <end position="24"/>
    </location>
</feature>
<keyword evidence="3" id="KW-1185">Reference proteome</keyword>
<organism evidence="2 3">
    <name type="scientific">Sphingomonas kyeonggiensis</name>
    <dbReference type="NCBI Taxonomy" id="1268553"/>
    <lineage>
        <taxon>Bacteria</taxon>
        <taxon>Pseudomonadati</taxon>
        <taxon>Pseudomonadota</taxon>
        <taxon>Alphaproteobacteria</taxon>
        <taxon>Sphingomonadales</taxon>
        <taxon>Sphingomonadaceae</taxon>
        <taxon>Sphingomonas</taxon>
    </lineage>
</organism>
<accession>A0A7W6JPG0</accession>
<evidence type="ECO:0000313" key="3">
    <source>
        <dbReference type="Proteomes" id="UP000557392"/>
    </source>
</evidence>
<dbReference type="EMBL" id="JACIEH010000001">
    <property type="protein sequence ID" value="MBB4097137.1"/>
    <property type="molecule type" value="Genomic_DNA"/>
</dbReference>
<name>A0A7W6JPG0_9SPHN</name>
<protein>
    <submittedName>
        <fullName evidence="2">Uncharacterized protein</fullName>
    </submittedName>
</protein>
<evidence type="ECO:0000256" key="1">
    <source>
        <dbReference type="SAM" id="Phobius"/>
    </source>
</evidence>
<dbReference type="AlphaFoldDB" id="A0A7W6JPG0"/>
<feature type="transmembrane region" description="Helical" evidence="1">
    <location>
        <begin position="87"/>
        <end position="104"/>
    </location>
</feature>
<keyword evidence="1" id="KW-0812">Transmembrane</keyword>
<evidence type="ECO:0000313" key="2">
    <source>
        <dbReference type="EMBL" id="MBB4097137.1"/>
    </source>
</evidence>
<feature type="transmembrane region" description="Helical" evidence="1">
    <location>
        <begin position="36"/>
        <end position="57"/>
    </location>
</feature>
<feature type="transmembrane region" description="Helical" evidence="1">
    <location>
        <begin position="63"/>
        <end position="80"/>
    </location>
</feature>
<dbReference type="RefSeq" id="WP_183994555.1">
    <property type="nucleotide sequence ID" value="NZ_JACIEH010000001.1"/>
</dbReference>
<keyword evidence="1" id="KW-0472">Membrane</keyword>
<sequence>MGAIDFLAAGVLIGGIGLVFELAVRTHRSSAYRAGAGVALLTAFLTIWVNLAVGMIGDEGNPLNLIFAGVIAVAGIGGLLTRFRPGGMVRAMLAAAAVQAAAMLPTRAEGPRTAPLIGAFALPWLLAAALFRAAGRQG</sequence>
<dbReference type="Proteomes" id="UP000557392">
    <property type="component" value="Unassembled WGS sequence"/>
</dbReference>
<reference evidence="2 3" key="1">
    <citation type="submission" date="2020-08" db="EMBL/GenBank/DDBJ databases">
        <title>Genomic Encyclopedia of Type Strains, Phase IV (KMG-IV): sequencing the most valuable type-strain genomes for metagenomic binning, comparative biology and taxonomic classification.</title>
        <authorList>
            <person name="Goeker M."/>
        </authorList>
    </citation>
    <scope>NUCLEOTIDE SEQUENCE [LARGE SCALE GENOMIC DNA]</scope>
    <source>
        <strain evidence="2 3">DSM 101806</strain>
    </source>
</reference>
<proteinExistence type="predicted"/>
<comment type="caution">
    <text evidence="2">The sequence shown here is derived from an EMBL/GenBank/DDBJ whole genome shotgun (WGS) entry which is preliminary data.</text>
</comment>
<keyword evidence="1" id="KW-1133">Transmembrane helix</keyword>
<gene>
    <name evidence="2" type="ORF">GGR46_000670</name>
</gene>
<feature type="transmembrane region" description="Helical" evidence="1">
    <location>
        <begin position="116"/>
        <end position="135"/>
    </location>
</feature>